<sequence length="327" mass="37712">MKFGLGLFNRKRVNLIIQDHVIRFLEYKDPEELDVRNFGERYLPEGLIQEGAIKDRETLLLILEECVSDWGIKGRDVQFLIPDGRVVIRKQQIPSDLMEDEIKGYLYMELGSSIHVPFEDPVFEFAAVQGSGEAREILLFAASEQLVHDYSSLLEEVKLKPVVADISCLALYRFVYVQNETESDDHSLCVQFDLASVQISIFHYHMPFFYNSLKLEHDMKQWDVKHHISEVQDITFQGESQQLLGAIDDSIKEVERILNYYKFNMNAGQQGVTKVFLTGDHPKLAYVKQQIEQQLNMPVVQLEDDVQRLPSKFHSALGLGLKEVELC</sequence>
<dbReference type="RefSeq" id="WP_379750571.1">
    <property type="nucleotide sequence ID" value="NZ_JBHTCP010000049.1"/>
</dbReference>
<comment type="caution">
    <text evidence="1">The sequence shown here is derived from an EMBL/GenBank/DDBJ whole genome shotgun (WGS) entry which is preliminary data.</text>
</comment>
<gene>
    <name evidence="1" type="primary">pilM</name>
    <name evidence="1" type="ORF">ACFQPF_15300</name>
</gene>
<evidence type="ECO:0000313" key="1">
    <source>
        <dbReference type="EMBL" id="MFC7373005.1"/>
    </source>
</evidence>
<dbReference type="Gene3D" id="3.30.1490.300">
    <property type="match status" value="1"/>
</dbReference>
<name>A0ABW2NUI6_9BACL</name>
<dbReference type="Pfam" id="PF11104">
    <property type="entry name" value="PilM_2"/>
    <property type="match status" value="1"/>
</dbReference>
<dbReference type="InterPro" id="IPR005883">
    <property type="entry name" value="PilM"/>
</dbReference>
<dbReference type="Proteomes" id="UP001596549">
    <property type="component" value="Unassembled WGS sequence"/>
</dbReference>
<dbReference type="Gene3D" id="3.30.420.40">
    <property type="match status" value="2"/>
</dbReference>
<organism evidence="1 2">
    <name type="scientific">Fictibacillus iocasae</name>
    <dbReference type="NCBI Taxonomy" id="2715437"/>
    <lineage>
        <taxon>Bacteria</taxon>
        <taxon>Bacillati</taxon>
        <taxon>Bacillota</taxon>
        <taxon>Bacilli</taxon>
        <taxon>Bacillales</taxon>
        <taxon>Fictibacillaceae</taxon>
        <taxon>Fictibacillus</taxon>
    </lineage>
</organism>
<accession>A0ABW2NUI6</accession>
<dbReference type="EMBL" id="JBHTCP010000049">
    <property type="protein sequence ID" value="MFC7373005.1"/>
    <property type="molecule type" value="Genomic_DNA"/>
</dbReference>
<evidence type="ECO:0000313" key="2">
    <source>
        <dbReference type="Proteomes" id="UP001596549"/>
    </source>
</evidence>
<protein>
    <submittedName>
        <fullName evidence="1">Type IV pilus biogenesis protein PilM</fullName>
    </submittedName>
</protein>
<keyword evidence="2" id="KW-1185">Reference proteome</keyword>
<proteinExistence type="predicted"/>
<reference evidence="2" key="1">
    <citation type="journal article" date="2019" name="Int. J. Syst. Evol. Microbiol.">
        <title>The Global Catalogue of Microorganisms (GCM) 10K type strain sequencing project: providing services to taxonomists for standard genome sequencing and annotation.</title>
        <authorList>
            <consortium name="The Broad Institute Genomics Platform"/>
            <consortium name="The Broad Institute Genome Sequencing Center for Infectious Disease"/>
            <person name="Wu L."/>
            <person name="Ma J."/>
        </authorList>
    </citation>
    <scope>NUCLEOTIDE SEQUENCE [LARGE SCALE GENOMIC DNA]</scope>
    <source>
        <strain evidence="2">NBRC 106396</strain>
    </source>
</reference>